<dbReference type="EMBL" id="SGJD01000353">
    <property type="protein sequence ID" value="KAB0405544.1"/>
    <property type="molecule type" value="Genomic_DNA"/>
</dbReference>
<evidence type="ECO:0000259" key="1">
    <source>
        <dbReference type="Pfam" id="PF03256"/>
    </source>
</evidence>
<name>A0A6A1QEC7_BALPH</name>
<accession>A0A6A1QEC7</accession>
<feature type="non-terminal residue" evidence="2">
    <location>
        <position position="1"/>
    </location>
</feature>
<dbReference type="InterPro" id="IPR004939">
    <property type="entry name" value="APC_su10/DOC_dom"/>
</dbReference>
<dbReference type="OrthoDB" id="24948at2759"/>
<organism evidence="2 3">
    <name type="scientific">Balaenoptera physalus</name>
    <name type="common">Fin whale</name>
    <name type="synonym">Balaena physalus</name>
    <dbReference type="NCBI Taxonomy" id="9770"/>
    <lineage>
        <taxon>Eukaryota</taxon>
        <taxon>Metazoa</taxon>
        <taxon>Chordata</taxon>
        <taxon>Craniata</taxon>
        <taxon>Vertebrata</taxon>
        <taxon>Euteleostomi</taxon>
        <taxon>Mammalia</taxon>
        <taxon>Eutheria</taxon>
        <taxon>Laurasiatheria</taxon>
        <taxon>Artiodactyla</taxon>
        <taxon>Whippomorpha</taxon>
        <taxon>Cetacea</taxon>
        <taxon>Mysticeti</taxon>
        <taxon>Balaenopteridae</taxon>
        <taxon>Balaenoptera</taxon>
    </lineage>
</organism>
<dbReference type="Pfam" id="PF03256">
    <property type="entry name" value="ANAPC10"/>
    <property type="match status" value="1"/>
</dbReference>
<feature type="domain" description="DOC" evidence="1">
    <location>
        <begin position="189"/>
        <end position="222"/>
    </location>
</feature>
<reference evidence="2 3" key="1">
    <citation type="journal article" date="2019" name="PLoS ONE">
        <title>Genomic analyses reveal an absence of contemporary introgressive admixture between fin whales and blue whales, despite known hybrids.</title>
        <authorList>
            <person name="Westbury M.V."/>
            <person name="Petersen B."/>
            <person name="Lorenzen E.D."/>
        </authorList>
    </citation>
    <scope>NUCLEOTIDE SEQUENCE [LARGE SCALE GENOMIC DNA]</scope>
    <source>
        <strain evidence="2">FinWhale-01</strain>
    </source>
</reference>
<proteinExistence type="predicted"/>
<dbReference type="Proteomes" id="UP000437017">
    <property type="component" value="Unassembled WGS sequence"/>
</dbReference>
<comment type="caution">
    <text evidence="2">The sequence shown here is derived from an EMBL/GenBank/DDBJ whole genome shotgun (WGS) entry which is preliminary data.</text>
</comment>
<feature type="non-terminal residue" evidence="2">
    <location>
        <position position="222"/>
    </location>
</feature>
<dbReference type="AlphaFoldDB" id="A0A6A1QEC7"/>
<evidence type="ECO:0000313" key="3">
    <source>
        <dbReference type="Proteomes" id="UP000437017"/>
    </source>
</evidence>
<gene>
    <name evidence="2" type="ORF">E2I00_002697</name>
</gene>
<keyword evidence="3" id="KW-1185">Reference proteome</keyword>
<evidence type="ECO:0000313" key="2">
    <source>
        <dbReference type="EMBL" id="KAB0405544.1"/>
    </source>
</evidence>
<protein>
    <recommendedName>
        <fullName evidence="1">DOC domain-containing protein</fullName>
    </recommendedName>
</protein>
<sequence>VSPKPAATRRRRLHRRHLRPNQRLWENVPTVCRPWQTTAKGQTLPGYSRTWRNRFPLRRGTQRPNQFLLSLLGHTTCSYGHRPKWRCPAAASRMPQGRSARARQGALGGALEGGRARRRGTDVIVLRPQLTLLGKRGGPGKLTVPENLSGGKPGLRAVSTWAFPVVENGSSLSRRVLFPNNIFKMTTPNKTPPGADPKQLERTGTVREIGSQAVWSLSSCKP</sequence>